<dbReference type="InterPro" id="IPR024757">
    <property type="entry name" value="FtsZ_C"/>
</dbReference>
<dbReference type="SMART" id="SM00864">
    <property type="entry name" value="Tubulin"/>
    <property type="match status" value="1"/>
</dbReference>
<keyword evidence="3 5" id="KW-0342">GTP-binding</keyword>
<accession>A0A1H9UHQ4</accession>
<feature type="binding site" evidence="5">
    <location>
        <position position="144"/>
    </location>
    <ligand>
        <name>GTP</name>
        <dbReference type="ChEBI" id="CHEBI:37565"/>
    </ligand>
</feature>
<dbReference type="PRINTS" id="PR00423">
    <property type="entry name" value="CELLDVISFTSZ"/>
</dbReference>
<dbReference type="Pfam" id="PF12327">
    <property type="entry name" value="FtsZ_C"/>
    <property type="match status" value="1"/>
</dbReference>
<comment type="function">
    <text evidence="5 7">Essential cell division protein that forms a contractile ring structure (Z ring) at the future cell division site. The regulation of the ring assembly controls the timing and the location of cell division. One of the functions of the FtsZ ring is to recruit other cell division proteins to the septum to produce a new cell wall between the dividing cells. Binds GTP and shows GTPase activity.</text>
</comment>
<dbReference type="Gene3D" id="3.40.50.1440">
    <property type="entry name" value="Tubulin/FtsZ, GTPase domain"/>
    <property type="match status" value="1"/>
</dbReference>
<dbReference type="InterPro" id="IPR000158">
    <property type="entry name" value="Cell_div_FtsZ"/>
</dbReference>
<feature type="binding site" evidence="5">
    <location>
        <begin position="22"/>
        <end position="26"/>
    </location>
    <ligand>
        <name>GTP</name>
        <dbReference type="ChEBI" id="CHEBI:37565"/>
    </ligand>
</feature>
<evidence type="ECO:0000256" key="1">
    <source>
        <dbReference type="ARBA" id="ARBA00009690"/>
    </source>
</evidence>
<feature type="binding site" evidence="5">
    <location>
        <begin position="109"/>
        <end position="111"/>
    </location>
    <ligand>
        <name>GTP</name>
        <dbReference type="ChEBI" id="CHEBI:37565"/>
    </ligand>
</feature>
<evidence type="ECO:0000256" key="7">
    <source>
        <dbReference type="RuleBase" id="RU000631"/>
    </source>
</evidence>
<evidence type="ECO:0000313" key="12">
    <source>
        <dbReference type="Proteomes" id="UP000182471"/>
    </source>
</evidence>
<dbReference type="SUPFAM" id="SSF55307">
    <property type="entry name" value="Tubulin C-terminal domain-like"/>
    <property type="match status" value="1"/>
</dbReference>
<dbReference type="GO" id="GO:0005737">
    <property type="term" value="C:cytoplasm"/>
    <property type="evidence" value="ECO:0007669"/>
    <property type="project" value="UniProtKB-SubCell"/>
</dbReference>
<sequence>MEILNTTTNSLEPKILVIGIGGGGNNAIKRMANINSDHVDYAIFNTDKQILDSCDIKYKIQIGEKLTKGYGAGSNPAVGEAAAHESSEEISQLVENYDMVILTCGMGGGTGTGATPIIAEICKKKKILTIGVVTLPFKFEGSPRCKVAKAGIENLKKNIDTLLVIPNDKLINISVSNKPLGLNEAFALADNVLKYTVTSITSIIFNNGMINLDFNDLRTTLENKGIGHLGIGIVDDSSQIIDAFKQALESPLLDTRIEGSSNILINSSGDVNLLDINDAISYVQALAGEDVNIIWGTVQNGMADANKIVITIIATGMKDTTTYSSHPTASPSQDNLNSRLHNISGSNGNLGLGMNADFNSRMNNGNTYGLPNDINSNVSTNGNATLNRINQPEPVKASKEPYDIKIPSFLQKRND</sequence>
<feature type="region of interest" description="Disordered" evidence="8">
    <location>
        <begin position="379"/>
        <end position="415"/>
    </location>
</feature>
<dbReference type="InterPro" id="IPR003008">
    <property type="entry name" value="Tubulin_FtsZ_GTPase"/>
</dbReference>
<dbReference type="PROSITE" id="PS01135">
    <property type="entry name" value="FTSZ_2"/>
    <property type="match status" value="1"/>
</dbReference>
<evidence type="ECO:0000256" key="5">
    <source>
        <dbReference type="HAMAP-Rule" id="MF_00909"/>
    </source>
</evidence>
<dbReference type="GO" id="GO:0043093">
    <property type="term" value="P:FtsZ-dependent cytokinesis"/>
    <property type="evidence" value="ECO:0007669"/>
    <property type="project" value="UniProtKB-UniRule"/>
</dbReference>
<dbReference type="GO" id="GO:0003924">
    <property type="term" value="F:GTPase activity"/>
    <property type="evidence" value="ECO:0007669"/>
    <property type="project" value="UniProtKB-UniRule"/>
</dbReference>
<keyword evidence="12" id="KW-1185">Reference proteome</keyword>
<feature type="domain" description="Tubulin/FtsZ 2-layer sandwich" evidence="10">
    <location>
        <begin position="210"/>
        <end position="326"/>
    </location>
</feature>
<dbReference type="InterPro" id="IPR045061">
    <property type="entry name" value="FtsZ/CetZ"/>
</dbReference>
<evidence type="ECO:0000256" key="3">
    <source>
        <dbReference type="ARBA" id="ARBA00023134"/>
    </source>
</evidence>
<dbReference type="GO" id="GO:0000917">
    <property type="term" value="P:division septum assembly"/>
    <property type="evidence" value="ECO:0007669"/>
    <property type="project" value="UniProtKB-KW"/>
</dbReference>
<evidence type="ECO:0000256" key="4">
    <source>
        <dbReference type="ARBA" id="ARBA00023210"/>
    </source>
</evidence>
<comment type="similarity">
    <text evidence="1 5 7">Belongs to the FtsZ family.</text>
</comment>
<feature type="binding site" evidence="5">
    <location>
        <position position="190"/>
    </location>
    <ligand>
        <name>GTP</name>
        <dbReference type="ChEBI" id="CHEBI:37565"/>
    </ligand>
</feature>
<dbReference type="Proteomes" id="UP000182471">
    <property type="component" value="Unassembled WGS sequence"/>
</dbReference>
<dbReference type="SMART" id="SM00865">
    <property type="entry name" value="Tubulin_C"/>
    <property type="match status" value="1"/>
</dbReference>
<dbReference type="GO" id="GO:0051258">
    <property type="term" value="P:protein polymerization"/>
    <property type="evidence" value="ECO:0007669"/>
    <property type="project" value="UniProtKB-UniRule"/>
</dbReference>
<feature type="binding site" evidence="5">
    <location>
        <position position="140"/>
    </location>
    <ligand>
        <name>GTP</name>
        <dbReference type="ChEBI" id="CHEBI:37565"/>
    </ligand>
</feature>
<evidence type="ECO:0000313" key="11">
    <source>
        <dbReference type="EMBL" id="SES08771.1"/>
    </source>
</evidence>
<dbReference type="InterPro" id="IPR008280">
    <property type="entry name" value="Tub_FtsZ_C"/>
</dbReference>
<comment type="subcellular location">
    <subcellularLocation>
        <location evidence="5">Cytoplasm</location>
    </subcellularLocation>
    <text evidence="5">Assembles at midcell at the inner surface of the cytoplasmic membrane.</text>
</comment>
<dbReference type="NCBIfam" id="TIGR00065">
    <property type="entry name" value="ftsZ"/>
    <property type="match status" value="1"/>
</dbReference>
<name>A0A1H9UHQ4_9FIRM</name>
<keyword evidence="2 5" id="KW-0547">Nucleotide-binding</keyword>
<keyword evidence="5 7" id="KW-0132">Cell division</keyword>
<reference evidence="12" key="1">
    <citation type="submission" date="2016-10" db="EMBL/GenBank/DDBJ databases">
        <authorList>
            <person name="Varghese N."/>
            <person name="Submissions S."/>
        </authorList>
    </citation>
    <scope>NUCLEOTIDE SEQUENCE [LARGE SCALE GENOMIC DNA]</scope>
    <source>
        <strain evidence="12">S1b</strain>
    </source>
</reference>
<dbReference type="InterPro" id="IPR020805">
    <property type="entry name" value="Cell_div_FtsZ_CS"/>
</dbReference>
<dbReference type="InterPro" id="IPR018316">
    <property type="entry name" value="Tubulin/FtsZ_2-layer-sand-dom"/>
</dbReference>
<organism evidence="11 12">
    <name type="scientific">Lachnobacterium bovis</name>
    <dbReference type="NCBI Taxonomy" id="140626"/>
    <lineage>
        <taxon>Bacteria</taxon>
        <taxon>Bacillati</taxon>
        <taxon>Bacillota</taxon>
        <taxon>Clostridia</taxon>
        <taxon>Lachnospirales</taxon>
        <taxon>Lachnospiraceae</taxon>
        <taxon>Lachnobacterium</taxon>
    </lineage>
</organism>
<evidence type="ECO:0000259" key="10">
    <source>
        <dbReference type="SMART" id="SM00865"/>
    </source>
</evidence>
<dbReference type="HAMAP" id="MF_00909">
    <property type="entry name" value="FtsZ"/>
    <property type="match status" value="1"/>
</dbReference>
<dbReference type="Pfam" id="PF00091">
    <property type="entry name" value="Tubulin"/>
    <property type="match status" value="1"/>
</dbReference>
<keyword evidence="5 7" id="KW-0131">Cell cycle</keyword>
<dbReference type="FunFam" id="3.40.50.1440:FF:000001">
    <property type="entry name" value="Cell division protein FtsZ"/>
    <property type="match status" value="1"/>
</dbReference>
<dbReference type="AlphaFoldDB" id="A0A1H9UHQ4"/>
<dbReference type="RefSeq" id="WP_074730918.1">
    <property type="nucleotide sequence ID" value="NZ_FOGW01000029.1"/>
</dbReference>
<comment type="subunit">
    <text evidence="5">Homodimer. Polymerizes to form a dynamic ring structure in a strictly GTP-dependent manner. Interacts directly with several other division proteins.</text>
</comment>
<dbReference type="InterPro" id="IPR036525">
    <property type="entry name" value="Tubulin/FtsZ_GTPase_sf"/>
</dbReference>
<dbReference type="GO" id="GO:0005525">
    <property type="term" value="F:GTP binding"/>
    <property type="evidence" value="ECO:0007669"/>
    <property type="project" value="UniProtKB-UniRule"/>
</dbReference>
<evidence type="ECO:0000256" key="8">
    <source>
        <dbReference type="SAM" id="MobiDB-lite"/>
    </source>
</evidence>
<dbReference type="SUPFAM" id="SSF52490">
    <property type="entry name" value="Tubulin nucleotide-binding domain-like"/>
    <property type="match status" value="1"/>
</dbReference>
<feature type="compositionally biased region" description="Polar residues" evidence="8">
    <location>
        <begin position="379"/>
        <end position="390"/>
    </location>
</feature>
<dbReference type="CDD" id="cd02201">
    <property type="entry name" value="FtsZ_type1"/>
    <property type="match status" value="1"/>
</dbReference>
<evidence type="ECO:0000256" key="2">
    <source>
        <dbReference type="ARBA" id="ARBA00022741"/>
    </source>
</evidence>
<dbReference type="EMBL" id="FOGW01000029">
    <property type="protein sequence ID" value="SES08771.1"/>
    <property type="molecule type" value="Genomic_DNA"/>
</dbReference>
<dbReference type="PANTHER" id="PTHR30314">
    <property type="entry name" value="CELL DIVISION PROTEIN FTSZ-RELATED"/>
    <property type="match status" value="1"/>
</dbReference>
<proteinExistence type="inferred from homology"/>
<keyword evidence="4 5" id="KW-0717">Septation</keyword>
<feature type="domain" description="Tubulin/FtsZ GTPase" evidence="9">
    <location>
        <begin position="14"/>
        <end position="208"/>
    </location>
</feature>
<evidence type="ECO:0000259" key="9">
    <source>
        <dbReference type="SMART" id="SM00864"/>
    </source>
</evidence>
<protein>
    <recommendedName>
        <fullName evidence="5 6">Cell division protein FtsZ</fullName>
    </recommendedName>
</protein>
<dbReference type="PANTHER" id="PTHR30314:SF3">
    <property type="entry name" value="MITOCHONDRIAL DIVISION PROTEIN FSZA"/>
    <property type="match status" value="1"/>
</dbReference>
<evidence type="ECO:0000256" key="6">
    <source>
        <dbReference type="NCBIfam" id="TIGR00065"/>
    </source>
</evidence>
<dbReference type="GO" id="GO:0032153">
    <property type="term" value="C:cell division site"/>
    <property type="evidence" value="ECO:0007669"/>
    <property type="project" value="UniProtKB-UniRule"/>
</dbReference>
<keyword evidence="5" id="KW-0963">Cytoplasm</keyword>
<gene>
    <name evidence="5" type="primary">ftsZ</name>
    <name evidence="11" type="ORF">SAMN02910429_02108</name>
</gene>
<dbReference type="PROSITE" id="PS01134">
    <property type="entry name" value="FTSZ_1"/>
    <property type="match status" value="1"/>
</dbReference>